<dbReference type="InterPro" id="IPR035965">
    <property type="entry name" value="PAS-like_dom_sf"/>
</dbReference>
<keyword evidence="8" id="KW-1133">Transmembrane helix</keyword>
<evidence type="ECO:0000256" key="5">
    <source>
        <dbReference type="PROSITE-ProRule" id="PRU00284"/>
    </source>
</evidence>
<dbReference type="AlphaFoldDB" id="A0A090AIL5"/>
<dbReference type="OrthoDB" id="6433966at2"/>
<dbReference type="PROSITE" id="PS50111">
    <property type="entry name" value="CHEMOTAXIS_TRANSDUC_2"/>
    <property type="match status" value="1"/>
</dbReference>
<evidence type="ECO:0000256" key="2">
    <source>
        <dbReference type="ARBA" id="ARBA00022481"/>
    </source>
</evidence>
<dbReference type="GO" id="GO:0006935">
    <property type="term" value="P:chemotaxis"/>
    <property type="evidence" value="ECO:0007669"/>
    <property type="project" value="TreeGrafter"/>
</dbReference>
<feature type="domain" description="HAMP" evidence="10">
    <location>
        <begin position="565"/>
        <end position="612"/>
    </location>
</feature>
<dbReference type="HOGENOM" id="CLU_000445_107_20_6"/>
<feature type="domain" description="HBM" evidence="11">
    <location>
        <begin position="45"/>
        <end position="288"/>
    </location>
</feature>
<dbReference type="Gene3D" id="3.30.450.20">
    <property type="entry name" value="PAS domain"/>
    <property type="match status" value="1"/>
</dbReference>
<dbReference type="InterPro" id="IPR004089">
    <property type="entry name" value="MCPsignal_dom"/>
</dbReference>
<evidence type="ECO:0000259" key="10">
    <source>
        <dbReference type="PROSITE" id="PS50885"/>
    </source>
</evidence>
<keyword evidence="2" id="KW-0488">Methylation</keyword>
<dbReference type="Pfam" id="PF18947">
    <property type="entry name" value="HAMP_2"/>
    <property type="match status" value="1"/>
</dbReference>
<evidence type="ECO:0000313" key="13">
    <source>
        <dbReference type="Proteomes" id="UP000031623"/>
    </source>
</evidence>
<dbReference type="InterPro" id="IPR051310">
    <property type="entry name" value="MCP_chemotaxis"/>
</dbReference>
<dbReference type="FunFam" id="1.10.287.950:FF:000001">
    <property type="entry name" value="Methyl-accepting chemotaxis sensory transducer"/>
    <property type="match status" value="1"/>
</dbReference>
<accession>A0A090AIL5</accession>
<dbReference type="PROSITE" id="PS50885">
    <property type="entry name" value="HAMP"/>
    <property type="match status" value="1"/>
</dbReference>
<evidence type="ECO:0000256" key="7">
    <source>
        <dbReference type="SAM" id="MobiDB-lite"/>
    </source>
</evidence>
<dbReference type="STRING" id="40754.THII_0950"/>
<dbReference type="SUPFAM" id="SSF55785">
    <property type="entry name" value="PYP-like sensor domain (PAS domain)"/>
    <property type="match status" value="1"/>
</dbReference>
<dbReference type="PANTHER" id="PTHR43531">
    <property type="entry name" value="PROTEIN ICFG"/>
    <property type="match status" value="1"/>
</dbReference>
<feature type="coiled-coil region" evidence="6">
    <location>
        <begin position="368"/>
        <end position="409"/>
    </location>
</feature>
<dbReference type="PANTHER" id="PTHR43531:SF14">
    <property type="entry name" value="METHYL-ACCEPTING CHEMOTAXIS PROTEIN I-RELATED"/>
    <property type="match status" value="1"/>
</dbReference>
<dbReference type="CDD" id="cd11386">
    <property type="entry name" value="MCP_signal"/>
    <property type="match status" value="1"/>
</dbReference>
<dbReference type="GO" id="GO:0007165">
    <property type="term" value="P:signal transduction"/>
    <property type="evidence" value="ECO:0007669"/>
    <property type="project" value="UniProtKB-KW"/>
</dbReference>
<evidence type="ECO:0000259" key="9">
    <source>
        <dbReference type="PROSITE" id="PS50111"/>
    </source>
</evidence>
<reference evidence="12 13" key="1">
    <citation type="journal article" date="2014" name="ISME J.">
        <title>Ecophysiology of Thioploca ingrica as revealed by the complete genome sequence supplemented with proteomic evidence.</title>
        <authorList>
            <person name="Kojima H."/>
            <person name="Ogura Y."/>
            <person name="Yamamoto N."/>
            <person name="Togashi T."/>
            <person name="Mori H."/>
            <person name="Watanabe T."/>
            <person name="Nemoto F."/>
            <person name="Kurokawa K."/>
            <person name="Hayashi T."/>
            <person name="Fukui M."/>
        </authorList>
    </citation>
    <scope>NUCLEOTIDE SEQUENCE [LARGE SCALE GENOMIC DNA]</scope>
</reference>
<evidence type="ECO:0000256" key="8">
    <source>
        <dbReference type="SAM" id="Phobius"/>
    </source>
</evidence>
<feature type="region of interest" description="Disordered" evidence="7">
    <location>
        <begin position="887"/>
        <end position="907"/>
    </location>
</feature>
<dbReference type="EMBL" id="AP014633">
    <property type="protein sequence ID" value="BAP55247.1"/>
    <property type="molecule type" value="Genomic_DNA"/>
</dbReference>
<dbReference type="KEGG" id="tig:THII_0950"/>
<dbReference type="SMART" id="SM00283">
    <property type="entry name" value="MA"/>
    <property type="match status" value="1"/>
</dbReference>
<evidence type="ECO:0000313" key="12">
    <source>
        <dbReference type="EMBL" id="BAP55247.1"/>
    </source>
</evidence>
<dbReference type="GO" id="GO:0004888">
    <property type="term" value="F:transmembrane signaling receptor activity"/>
    <property type="evidence" value="ECO:0007669"/>
    <property type="project" value="TreeGrafter"/>
</dbReference>
<keyword evidence="13" id="KW-1185">Reference proteome</keyword>
<organism evidence="12 13">
    <name type="scientific">Thioploca ingrica</name>
    <dbReference type="NCBI Taxonomy" id="40754"/>
    <lineage>
        <taxon>Bacteria</taxon>
        <taxon>Pseudomonadati</taxon>
        <taxon>Pseudomonadota</taxon>
        <taxon>Gammaproteobacteria</taxon>
        <taxon>Thiotrichales</taxon>
        <taxon>Thiotrichaceae</taxon>
        <taxon>Thioploca</taxon>
    </lineage>
</organism>
<sequence length="907" mass="101498">MVKNFKFSTQITIGYSIVLILTMVVGGVALVRLNQINSTFVKVNQWAVEQQLVGEVVAKLLQLRLHANQYILNQNQANLDRFNEIWTELEEVFFTKENVSSISNSTERAPLLEQFKQLIQEYKTHFEEIIQLIAQRDQIITEILDIQGPLAEDKLEQLRKQAFQANDGAGSYSVGNCQSAFLLMRINLFKYLDNGEEKWAQKFEEHYQQAKVAFEQAIPGFADPTQHQSIQEVAEAVTAYYQGFNQIHDKYIQQQQIKNDQLDVLGPRARELGSQIFESVIADFNKANDTTKTTVIHTRSWLLITIGIAIMVSLILGWLISRGIMRQLGGEPALVAEMAKKIASGDLSTQFESKQQPTGLFASMLDMQTQLRERIQELNKTQHQLQERIEEEQRTAESALRVNRALEKATTSVMITDVDYNIIYLNESAHCLFKTEENKIRQDLPHFDANQLLGKNLDTFHKNPTYQRQILAQLADTRRARVTIGELTLDHIITPVFNKNGERLGIVIEFNNRTLEIATEQEINAVIHAASQSDFQQRIDLEGKTGFFYTFSEGINQVLNFNQLAIEDIMRILTALAQGDLTQQIENNYRGAFEQLKNDINATIEKLTEMVAVIAQSAAVVNDAAEELSQGNINLSQRTEQQAASLEETAASMEQMTSTVQQNADNAQQASQLALSATEQAVRGGKVVNAAIKAIIEINKSSQKITDIIGVIDEIAFQTNLLALNAAVESARAGEQGRGFAVVAAEVRNLAQRSAEAAKEIKSLIKDSVTKVEEGTQLANQSGESLEAIVISVKKVNDIISEMAAASKEQSGGIQQINTAITQMDEMTQKNAALVGEAIAASDAMREQAQMLKEQVMLFKIERQLEQPQSKKTKAIINRPNLVYKTQTISEPLPDDADDDEGEWQDF</sequence>
<feature type="compositionally biased region" description="Acidic residues" evidence="7">
    <location>
        <begin position="893"/>
        <end position="907"/>
    </location>
</feature>
<proteinExistence type="inferred from homology"/>
<dbReference type="SMART" id="SM01358">
    <property type="entry name" value="HBM"/>
    <property type="match status" value="1"/>
</dbReference>
<evidence type="ECO:0000256" key="3">
    <source>
        <dbReference type="ARBA" id="ARBA00023224"/>
    </source>
</evidence>
<dbReference type="Gene3D" id="6.10.340.10">
    <property type="match status" value="1"/>
</dbReference>
<name>A0A090AIL5_9GAMM</name>
<dbReference type="PROSITE" id="PS51753">
    <property type="entry name" value="HBM"/>
    <property type="match status" value="1"/>
</dbReference>
<feature type="transmembrane region" description="Helical" evidence="8">
    <location>
        <begin position="12"/>
        <end position="33"/>
    </location>
</feature>
<comment type="subcellular location">
    <subcellularLocation>
        <location evidence="1">Membrane</location>
    </subcellularLocation>
</comment>
<dbReference type="Gene3D" id="1.10.287.950">
    <property type="entry name" value="Methyl-accepting chemotaxis protein"/>
    <property type="match status" value="1"/>
</dbReference>
<comment type="similarity">
    <text evidence="4">Belongs to the methyl-accepting chemotaxis (MCP) protein family.</text>
</comment>
<keyword evidence="8" id="KW-0812">Transmembrane</keyword>
<dbReference type="InterPro" id="IPR024478">
    <property type="entry name" value="HlyB_4HB_MCP"/>
</dbReference>
<keyword evidence="8" id="KW-0472">Membrane</keyword>
<dbReference type="SUPFAM" id="SSF58104">
    <property type="entry name" value="Methyl-accepting chemotaxis protein (MCP) signaling domain"/>
    <property type="match status" value="1"/>
</dbReference>
<feature type="domain" description="Methyl-accepting transducer" evidence="9">
    <location>
        <begin position="617"/>
        <end position="846"/>
    </location>
</feature>
<dbReference type="InterPro" id="IPR003660">
    <property type="entry name" value="HAMP_dom"/>
</dbReference>
<evidence type="ECO:0000259" key="11">
    <source>
        <dbReference type="PROSITE" id="PS51753"/>
    </source>
</evidence>
<dbReference type="Proteomes" id="UP000031623">
    <property type="component" value="Chromosome"/>
</dbReference>
<dbReference type="Pfam" id="PF00015">
    <property type="entry name" value="MCPsignal"/>
    <property type="match status" value="1"/>
</dbReference>
<evidence type="ECO:0000256" key="6">
    <source>
        <dbReference type="SAM" id="Coils"/>
    </source>
</evidence>
<evidence type="ECO:0000256" key="1">
    <source>
        <dbReference type="ARBA" id="ARBA00004370"/>
    </source>
</evidence>
<dbReference type="GO" id="GO:0005886">
    <property type="term" value="C:plasma membrane"/>
    <property type="evidence" value="ECO:0007669"/>
    <property type="project" value="TreeGrafter"/>
</dbReference>
<keyword evidence="6" id="KW-0175">Coiled coil</keyword>
<evidence type="ECO:0000256" key="4">
    <source>
        <dbReference type="ARBA" id="ARBA00029447"/>
    </source>
</evidence>
<protein>
    <submittedName>
        <fullName evidence="12">Methyl-accepting chemotaxis protein</fullName>
    </submittedName>
</protein>
<feature type="transmembrane region" description="Helical" evidence="8">
    <location>
        <begin position="301"/>
        <end position="320"/>
    </location>
</feature>
<keyword evidence="3 5" id="KW-0807">Transducer</keyword>
<gene>
    <name evidence="12" type="ORF">THII_0950</name>
</gene>
<dbReference type="Pfam" id="PF12729">
    <property type="entry name" value="4HB_MCP_1"/>
    <property type="match status" value="1"/>
</dbReference>
<dbReference type="InterPro" id="IPR032255">
    <property type="entry name" value="HBM"/>
</dbReference>